<accession>A0A8S5S5T3</accession>
<proteinExistence type="predicted"/>
<evidence type="ECO:0000256" key="1">
    <source>
        <dbReference type="ARBA" id="ARBA00022465"/>
    </source>
</evidence>
<evidence type="ECO:0000259" key="5">
    <source>
        <dbReference type="Pfam" id="PF20155"/>
    </source>
</evidence>
<protein>
    <submittedName>
        <fullName evidence="6">Tail tape measure protein</fullName>
    </submittedName>
</protein>
<evidence type="ECO:0000256" key="3">
    <source>
        <dbReference type="SAM" id="MobiDB-lite"/>
    </source>
</evidence>
<evidence type="ECO:0000256" key="4">
    <source>
        <dbReference type="SAM" id="Phobius"/>
    </source>
</evidence>
<organism evidence="6">
    <name type="scientific">Siphoviridae sp. ctm7X10</name>
    <dbReference type="NCBI Taxonomy" id="2827929"/>
    <lineage>
        <taxon>Viruses</taxon>
        <taxon>Duplodnaviria</taxon>
        <taxon>Heunggongvirae</taxon>
        <taxon>Uroviricota</taxon>
        <taxon>Caudoviricetes</taxon>
    </lineage>
</organism>
<feature type="compositionally biased region" description="Gly residues" evidence="3">
    <location>
        <begin position="551"/>
        <end position="579"/>
    </location>
</feature>
<keyword evidence="2" id="KW-0175">Coiled coil</keyword>
<reference evidence="6" key="1">
    <citation type="journal article" date="2021" name="Proc. Natl. Acad. Sci. U.S.A.">
        <title>A Catalog of Tens of Thousands of Viruses from Human Metagenomes Reveals Hidden Associations with Chronic Diseases.</title>
        <authorList>
            <person name="Tisza M.J."/>
            <person name="Buck C.B."/>
        </authorList>
    </citation>
    <scope>NUCLEOTIDE SEQUENCE</scope>
    <source>
        <strain evidence="6">Ctm7X10</strain>
    </source>
</reference>
<feature type="coiled-coil region" evidence="2">
    <location>
        <begin position="614"/>
        <end position="663"/>
    </location>
</feature>
<dbReference type="InterPro" id="IPR053058">
    <property type="entry name" value="Mulikevirus_tape_measure"/>
</dbReference>
<name>A0A8S5S5T3_9CAUD</name>
<feature type="domain" description="Tape measure protein N-terminal" evidence="5">
    <location>
        <begin position="77"/>
        <end position="258"/>
    </location>
</feature>
<feature type="transmembrane region" description="Helical" evidence="4">
    <location>
        <begin position="335"/>
        <end position="363"/>
    </location>
</feature>
<dbReference type="InterPro" id="IPR013491">
    <property type="entry name" value="Tape_meas_N"/>
</dbReference>
<dbReference type="GO" id="GO:0098003">
    <property type="term" value="P:viral tail assembly"/>
    <property type="evidence" value="ECO:0007669"/>
    <property type="project" value="UniProtKB-KW"/>
</dbReference>
<dbReference type="NCBIfam" id="TIGR02675">
    <property type="entry name" value="tape_meas_nterm"/>
    <property type="match status" value="1"/>
</dbReference>
<evidence type="ECO:0000256" key="2">
    <source>
        <dbReference type="SAM" id="Coils"/>
    </source>
</evidence>
<dbReference type="EMBL" id="BK032530">
    <property type="protein sequence ID" value="DAF46058.1"/>
    <property type="molecule type" value="Genomic_DNA"/>
</dbReference>
<feature type="transmembrane region" description="Helical" evidence="4">
    <location>
        <begin position="411"/>
        <end position="430"/>
    </location>
</feature>
<keyword evidence="4" id="KW-1133">Transmembrane helix</keyword>
<keyword evidence="1" id="KW-1245">Viral tail assembly</keyword>
<keyword evidence="1" id="KW-1188">Viral release from host cell</keyword>
<sequence length="1047" mass="108294">MPSSRNSDGKELTEMATIADLLVKIGADTSDLRKELNATKRQIKTAFGSEALDVSKKSLAVLGGIGAGLAALGVASVKAGASLQSTKTAFTNMLGSAEKAQDFLGKMQDFAAKTPFEFSQVSQATQKFIAFGFSAEQVIPTLTAVGDAAAGVGLGAEGINRITLALGQMAAKSKVQAGEMMQLTETGIPAWKMLADQIGVSVPEAMSMVSKGAIDAATGITALVSGMEQSFGGMMDQQSQTISGTWSTLMDGLEQSAAQVGLQIAEALNLTGLFQSLGDMLTNFAATVQSSGLTEALLTAIPPEFQAGIILIVSILTGLAIPVISLFVTKVTLMAAPFIAAVTAAAPFIAVAAAVATALYAIVKSGMTVEDVLGTMGIKMETVTRAVDAVRTMMSAAAQAIIANLQALEPVFTLVAAVMGAAFYAALQVIGGVVNGVLNFISVLSECVTWILNAFTYLVEGIGACIDEVGSILSDMAGSILPSWASSGLSTIANFVSEAISWLSSLIQKILETNNALGSIGGESSGGGGGGGSAPAKREFKLPDFSNLRGGGTDIPAPAGGGGSGGSGGGGGGRGGSSGGVNQLATAAAQTSKSIEEEWFRTFQTKSALVDRWYKEETDELEKSKAANENYERDKTRLAELYAQKRQDALSEEQAKARELMNKARDLSFDAVTAKLTLYGSKQEQEVMKMQSDMEKAVASIDDKYAKLSQDFISLTASEKAVFLNALKEKGIAYEQASANEIAFEKQANLEKAAAYKSYMEERNAYFAQGKDIQAALDEAYNQNSLAMLQETLTAEMALRQSNIDAEKSLMDTYQEAYMNAHMGTLELIADMASTTLSGLETAFTDILTGAKNAKEAFLDLGKAMLKTIASYFSQMLSGMLVTALFGDKLNAASAAKTAAQGTAAAGALAPAAWLKLVIDPSAGPVATGLLAGGTSAAVGIGMAAAATNSAAGTAGAGNKTPHYAKGGYFTRPLVGVLGDAGDEVALPLNRAVFDSIAEGITNSSESTDNREVATTFNNYGDINNAADLDDLMDGFTDAVLAGLRGA</sequence>
<feature type="transmembrane region" description="Helical" evidence="4">
    <location>
        <begin position="437"/>
        <end position="459"/>
    </location>
</feature>
<feature type="transmembrane region" description="Helical" evidence="4">
    <location>
        <begin position="307"/>
        <end position="328"/>
    </location>
</feature>
<keyword evidence="4" id="KW-0472">Membrane</keyword>
<dbReference type="PANTHER" id="PTHR38812">
    <property type="entry name" value="MU-LIKE PROPHAGE FLUMU PROTEIN GP42"/>
    <property type="match status" value="1"/>
</dbReference>
<keyword evidence="4" id="KW-0812">Transmembrane</keyword>
<dbReference type="Pfam" id="PF20155">
    <property type="entry name" value="TMP_3"/>
    <property type="match status" value="1"/>
</dbReference>
<evidence type="ECO:0000313" key="6">
    <source>
        <dbReference type="EMBL" id="DAF46058.1"/>
    </source>
</evidence>
<feature type="region of interest" description="Disordered" evidence="3">
    <location>
        <begin position="551"/>
        <end position="585"/>
    </location>
</feature>
<dbReference type="PANTHER" id="PTHR38812:SF2">
    <property type="entry name" value="MU-LIKE PROPHAGE FLUMU PROTEIN GP42"/>
    <property type="match status" value="1"/>
</dbReference>